<evidence type="ECO:0000256" key="6">
    <source>
        <dbReference type="ARBA" id="ARBA00034125"/>
    </source>
</evidence>
<comment type="similarity">
    <text evidence="6">Belongs to the ThrE exporter (TC 2.A.79) family.</text>
</comment>
<keyword evidence="5" id="KW-0472">Membrane</keyword>
<dbReference type="GO" id="GO:0005886">
    <property type="term" value="C:plasma membrane"/>
    <property type="evidence" value="ECO:0007669"/>
    <property type="project" value="UniProtKB-SubCell"/>
</dbReference>
<dbReference type="OrthoDB" id="9813917at2"/>
<dbReference type="GO" id="GO:0015744">
    <property type="term" value="P:succinate transport"/>
    <property type="evidence" value="ECO:0007669"/>
    <property type="project" value="TreeGrafter"/>
</dbReference>
<reference evidence="8 9" key="1">
    <citation type="submission" date="2013-08" db="EMBL/GenBank/DDBJ databases">
        <title>An opportunistic ruminal bacterium that causes liver abscesses in cattle.</title>
        <authorList>
            <person name="Benahmed F.H."/>
            <person name="Rasmussen M."/>
            <person name="Harbottle H."/>
            <person name="Soppet D."/>
            <person name="Nagaraja T.G."/>
            <person name="Davidson M."/>
        </authorList>
    </citation>
    <scope>NUCLEOTIDE SEQUENCE [LARGE SCALE GENOMIC DNA]</scope>
    <source>
        <strain evidence="8 9">B35</strain>
    </source>
</reference>
<evidence type="ECO:0000256" key="2">
    <source>
        <dbReference type="ARBA" id="ARBA00022475"/>
    </source>
</evidence>
<dbReference type="EMBL" id="AUZI01000021">
    <property type="protein sequence ID" value="KID48734.1"/>
    <property type="molecule type" value="Genomic_DNA"/>
</dbReference>
<evidence type="ECO:0000256" key="3">
    <source>
        <dbReference type="ARBA" id="ARBA00022692"/>
    </source>
</evidence>
<dbReference type="PANTHER" id="PTHR34390:SF2">
    <property type="entry name" value="SUCCINATE TRANSPORTER SUBUNIT YJJP-RELATED"/>
    <property type="match status" value="1"/>
</dbReference>
<evidence type="ECO:0000256" key="5">
    <source>
        <dbReference type="ARBA" id="ARBA00023136"/>
    </source>
</evidence>
<dbReference type="RefSeq" id="WP_039122164.1">
    <property type="nucleotide sequence ID" value="NZ_AOJP01000004.1"/>
</dbReference>
<proteinExistence type="inferred from homology"/>
<evidence type="ECO:0000256" key="1">
    <source>
        <dbReference type="ARBA" id="ARBA00004651"/>
    </source>
</evidence>
<keyword evidence="3" id="KW-0812">Transmembrane</keyword>
<gene>
    <name evidence="8" type="ORF">C095_08325</name>
</gene>
<dbReference type="Pfam" id="PF06738">
    <property type="entry name" value="ThrE"/>
    <property type="match status" value="1"/>
</dbReference>
<feature type="domain" description="Threonine/serine exporter-like N-terminal" evidence="7">
    <location>
        <begin position="10"/>
        <end position="244"/>
    </location>
</feature>
<accession>A0A017H667</accession>
<comment type="caution">
    <text evidence="8">The sequence shown here is derived from an EMBL/GenBank/DDBJ whole genome shotgun (WGS) entry which is preliminary data.</text>
</comment>
<organism evidence="8 9">
    <name type="scientific">Fusobacterium necrophorum subsp. funduliforme B35</name>
    <dbReference type="NCBI Taxonomy" id="1226633"/>
    <lineage>
        <taxon>Bacteria</taxon>
        <taxon>Fusobacteriati</taxon>
        <taxon>Fusobacteriota</taxon>
        <taxon>Fusobacteriia</taxon>
        <taxon>Fusobacteriales</taxon>
        <taxon>Fusobacteriaceae</taxon>
        <taxon>Fusobacterium</taxon>
    </lineage>
</organism>
<evidence type="ECO:0000313" key="8">
    <source>
        <dbReference type="EMBL" id="KID48734.1"/>
    </source>
</evidence>
<sequence>MQEAKILSLANLTGKILLQSGAETSRVENCIQQICKHFGLRAQTFVSITCIITSAKNKEGSPLCSVERVTSISNNLHRIDQIHDILLHLEEYNVDSLEKTIYKIRNSQIHKFSTLVTAYFFAAFFFCLLFKGGLVDAVMSGIGGILIFYINLFSKKLRLNPFFFHTMGGFSCTLAAYLWYKLHILTSVSYASIGTIMLLVPGLALTNAIRDLVAGDLLSGISRACEALLIGTALATGAGFALFLLLQWEMM</sequence>
<evidence type="ECO:0000256" key="4">
    <source>
        <dbReference type="ARBA" id="ARBA00022989"/>
    </source>
</evidence>
<protein>
    <submittedName>
        <fullName evidence="8">Threonine/serine exporter</fullName>
    </submittedName>
</protein>
<dbReference type="AlphaFoldDB" id="A0A017H667"/>
<dbReference type="Proteomes" id="UP000031184">
    <property type="component" value="Unassembled WGS sequence"/>
</dbReference>
<comment type="subcellular location">
    <subcellularLocation>
        <location evidence="1">Cell membrane</location>
        <topology evidence="1">Multi-pass membrane protein</topology>
    </subcellularLocation>
</comment>
<keyword evidence="2" id="KW-1003">Cell membrane</keyword>
<evidence type="ECO:0000313" key="9">
    <source>
        <dbReference type="Proteomes" id="UP000031184"/>
    </source>
</evidence>
<name>A0A017H667_9FUSO</name>
<dbReference type="InterPro" id="IPR010619">
    <property type="entry name" value="ThrE-like_N"/>
</dbReference>
<dbReference type="PATRIC" id="fig|1226633.4.peg.1677"/>
<dbReference type="PANTHER" id="PTHR34390">
    <property type="entry name" value="UPF0442 PROTEIN YJJB-RELATED"/>
    <property type="match status" value="1"/>
</dbReference>
<keyword evidence="4" id="KW-1133">Transmembrane helix</keyword>
<dbReference type="InterPro" id="IPR050539">
    <property type="entry name" value="ThrE_Dicarb/AminoAcid_Exp"/>
</dbReference>
<evidence type="ECO:0000259" key="7">
    <source>
        <dbReference type="Pfam" id="PF06738"/>
    </source>
</evidence>
<dbReference type="GO" id="GO:0022857">
    <property type="term" value="F:transmembrane transporter activity"/>
    <property type="evidence" value="ECO:0007669"/>
    <property type="project" value="InterPro"/>
</dbReference>